<sequence length="209" mass="23440">MTPEFNPIDTVSAPVSAGAGIGYSFSHLSLIMEALNLANKDSLFHCFVDNLPKNDRMAVYGSHVAETYLCREWMKRNLTKGQWNQTRQDFLGLKNLARIGLEIDLNSCANMKLVGKPALLSESQVLMARTIEAILGAVHLDGGDAALEKAMEELGLITRDFLDLPKAGILEIHRHHLREQQPLVVSFTAQPDKKFQGYFKRYVKLQIEE</sequence>
<dbReference type="GO" id="GO:0004525">
    <property type="term" value="F:ribonuclease III activity"/>
    <property type="evidence" value="ECO:0007669"/>
    <property type="project" value="InterPro"/>
</dbReference>
<dbReference type="Pfam" id="PF14622">
    <property type="entry name" value="Ribonucleas_3_3"/>
    <property type="match status" value="1"/>
</dbReference>
<dbReference type="Gene3D" id="1.10.1520.10">
    <property type="entry name" value="Ribonuclease III domain"/>
    <property type="match status" value="1"/>
</dbReference>
<gene>
    <name evidence="2" type="ORF">PISL3812_01013</name>
</gene>
<keyword evidence="3" id="KW-1185">Reference proteome</keyword>
<dbReference type="InterPro" id="IPR000999">
    <property type="entry name" value="RNase_III_dom"/>
</dbReference>
<protein>
    <recommendedName>
        <fullName evidence="1">RNase III domain-containing protein</fullName>
    </recommendedName>
</protein>
<dbReference type="AlphaFoldDB" id="A0A0U1LKY1"/>
<dbReference type="PROSITE" id="PS50142">
    <property type="entry name" value="RNASE_3_2"/>
    <property type="match status" value="1"/>
</dbReference>
<name>A0A0U1LKY1_TALIS</name>
<evidence type="ECO:0000313" key="3">
    <source>
        <dbReference type="Proteomes" id="UP000054383"/>
    </source>
</evidence>
<dbReference type="InterPro" id="IPR036389">
    <property type="entry name" value="RNase_III_sf"/>
</dbReference>
<organism evidence="2 3">
    <name type="scientific">Talaromyces islandicus</name>
    <name type="common">Penicillium islandicum</name>
    <dbReference type="NCBI Taxonomy" id="28573"/>
    <lineage>
        <taxon>Eukaryota</taxon>
        <taxon>Fungi</taxon>
        <taxon>Dikarya</taxon>
        <taxon>Ascomycota</taxon>
        <taxon>Pezizomycotina</taxon>
        <taxon>Eurotiomycetes</taxon>
        <taxon>Eurotiomycetidae</taxon>
        <taxon>Eurotiales</taxon>
        <taxon>Trichocomaceae</taxon>
        <taxon>Talaromyces</taxon>
        <taxon>Talaromyces sect. Islandici</taxon>
    </lineage>
</organism>
<dbReference type="OrthoDB" id="67027at2759"/>
<evidence type="ECO:0000259" key="1">
    <source>
        <dbReference type="PROSITE" id="PS50142"/>
    </source>
</evidence>
<evidence type="ECO:0000313" key="2">
    <source>
        <dbReference type="EMBL" id="CRG83658.1"/>
    </source>
</evidence>
<dbReference type="GO" id="GO:0006396">
    <property type="term" value="P:RNA processing"/>
    <property type="evidence" value="ECO:0007669"/>
    <property type="project" value="InterPro"/>
</dbReference>
<reference evidence="2 3" key="1">
    <citation type="submission" date="2015-04" db="EMBL/GenBank/DDBJ databases">
        <authorList>
            <person name="Syromyatnikov M.Y."/>
            <person name="Popov V.N."/>
        </authorList>
    </citation>
    <scope>NUCLEOTIDE SEQUENCE [LARGE SCALE GENOMIC DNA]</scope>
    <source>
        <strain evidence="2">WF-38-12</strain>
    </source>
</reference>
<dbReference type="EMBL" id="CVMT01000001">
    <property type="protein sequence ID" value="CRG83658.1"/>
    <property type="molecule type" value="Genomic_DNA"/>
</dbReference>
<dbReference type="STRING" id="28573.A0A0U1LKY1"/>
<feature type="domain" description="RNase III" evidence="1">
    <location>
        <begin position="21"/>
        <end position="143"/>
    </location>
</feature>
<dbReference type="SUPFAM" id="SSF69065">
    <property type="entry name" value="RNase III domain-like"/>
    <property type="match status" value="1"/>
</dbReference>
<accession>A0A0U1LKY1</accession>
<dbReference type="Proteomes" id="UP000054383">
    <property type="component" value="Unassembled WGS sequence"/>
</dbReference>
<proteinExistence type="predicted"/>